<keyword evidence="2" id="KW-1185">Reference proteome</keyword>
<dbReference type="EMBL" id="CADCXU010008141">
    <property type="protein sequence ID" value="CAA9999053.1"/>
    <property type="molecule type" value="Genomic_DNA"/>
</dbReference>
<dbReference type="OrthoDB" id="6619655at2759"/>
<dbReference type="Proteomes" id="UP000479000">
    <property type="component" value="Unassembled WGS sequence"/>
</dbReference>
<organism evidence="1 2">
    <name type="scientific">Nesidiocoris tenuis</name>
    <dbReference type="NCBI Taxonomy" id="355587"/>
    <lineage>
        <taxon>Eukaryota</taxon>
        <taxon>Metazoa</taxon>
        <taxon>Ecdysozoa</taxon>
        <taxon>Arthropoda</taxon>
        <taxon>Hexapoda</taxon>
        <taxon>Insecta</taxon>
        <taxon>Pterygota</taxon>
        <taxon>Neoptera</taxon>
        <taxon>Paraneoptera</taxon>
        <taxon>Hemiptera</taxon>
        <taxon>Heteroptera</taxon>
        <taxon>Panheteroptera</taxon>
        <taxon>Cimicomorpha</taxon>
        <taxon>Miridae</taxon>
        <taxon>Dicyphina</taxon>
        <taxon>Nesidiocoris</taxon>
    </lineage>
</organism>
<dbReference type="Gene3D" id="3.30.160.60">
    <property type="entry name" value="Classic Zinc Finger"/>
    <property type="match status" value="1"/>
</dbReference>
<reference evidence="1 2" key="1">
    <citation type="submission" date="2020-02" db="EMBL/GenBank/DDBJ databases">
        <authorList>
            <person name="Ferguson B K."/>
        </authorList>
    </citation>
    <scope>NUCLEOTIDE SEQUENCE [LARGE SCALE GENOMIC DNA]</scope>
</reference>
<evidence type="ECO:0000313" key="2">
    <source>
        <dbReference type="Proteomes" id="UP000479000"/>
    </source>
</evidence>
<sequence length="354" mass="40619">MSYQCQSCSKTSSDLRRMEEHAASGSCTLKLCAMCHTNFKNLKDFRSHLKTCSRLARPSVLCSEKSFPKILKVDLPNSYEKLDYECPQCGLTYKRKRFLDIHIAKNSCKKIHLRRVMYQFLKRIGVDIKVNQVIRFKQGPWMKPYIDFMYSILTTSLSVASTEKPVLGLHIPAGRQYYLYTGVIYTVPTGTYELEDLQKLLKAQLDKLYGIKFDLDVNLNTLQCGVKCSKKIDFGFEDTFGELLGFNPKAQLIPNQYNWSTDIIHVFKVSTIGISVSCCEGSYINDQESHVIYQFSPDVEPGYKLRQEPALVTYHPVVGEKLETVTIKVVDQDGTLIDFRNELIVVRLHFKIRA</sequence>
<name>A0A6H5GB54_9HEMI</name>
<protein>
    <recommendedName>
        <fullName evidence="3">C2H2-type domain-containing protein</fullName>
    </recommendedName>
</protein>
<evidence type="ECO:0000313" key="1">
    <source>
        <dbReference type="EMBL" id="CAA9999053.1"/>
    </source>
</evidence>
<gene>
    <name evidence="1" type="ORF">NTEN_LOCUS5336</name>
</gene>
<proteinExistence type="predicted"/>
<evidence type="ECO:0008006" key="3">
    <source>
        <dbReference type="Google" id="ProtNLM"/>
    </source>
</evidence>
<accession>A0A6H5GB54</accession>
<dbReference type="AlphaFoldDB" id="A0A6H5GB54"/>